<evidence type="ECO:0000256" key="4">
    <source>
        <dbReference type="ARBA" id="ARBA00022980"/>
    </source>
</evidence>
<protein>
    <recommendedName>
        <fullName evidence="6 7">Large ribosomal subunit protein bL9</fullName>
    </recommendedName>
</protein>
<keyword evidence="2 7" id="KW-0699">rRNA-binding</keyword>
<proteinExistence type="inferred from homology"/>
<dbReference type="PROSITE" id="PS00651">
    <property type="entry name" value="RIBOSOMAL_L9"/>
    <property type="match status" value="1"/>
</dbReference>
<dbReference type="InterPro" id="IPR036791">
    <property type="entry name" value="Ribosomal_bL9_C_sf"/>
</dbReference>
<dbReference type="Proteomes" id="UP000257559">
    <property type="component" value="Chromosome"/>
</dbReference>
<reference evidence="11" key="1">
    <citation type="submission" date="2018-06" db="EMBL/GenBank/DDBJ databases">
        <authorList>
            <consortium name="Pathogen Informatics"/>
        </authorList>
    </citation>
    <scope>NUCLEOTIDE SEQUENCE [LARGE SCALE GENOMIC DNA]</scope>
    <source>
        <strain evidence="11">NCTC10132</strain>
    </source>
</reference>
<dbReference type="InterPro" id="IPR020070">
    <property type="entry name" value="Ribosomal_bL9_N"/>
</dbReference>
<dbReference type="GO" id="GO:0019843">
    <property type="term" value="F:rRNA binding"/>
    <property type="evidence" value="ECO:0007669"/>
    <property type="project" value="UniProtKB-UniRule"/>
</dbReference>
<evidence type="ECO:0000313" key="11">
    <source>
        <dbReference type="Proteomes" id="UP000257559"/>
    </source>
</evidence>
<dbReference type="EMBL" id="LS991951">
    <property type="protein sequence ID" value="SYV96987.1"/>
    <property type="molecule type" value="Genomic_DNA"/>
</dbReference>
<keyword evidence="3 7" id="KW-0694">RNA-binding</keyword>
<dbReference type="GO" id="GO:0006412">
    <property type="term" value="P:translation"/>
    <property type="evidence" value="ECO:0007669"/>
    <property type="project" value="UniProtKB-UniRule"/>
</dbReference>
<dbReference type="InterPro" id="IPR020594">
    <property type="entry name" value="Ribosomal_bL9_bac/chp"/>
</dbReference>
<evidence type="ECO:0000256" key="1">
    <source>
        <dbReference type="ARBA" id="ARBA00010605"/>
    </source>
</evidence>
<dbReference type="AlphaFoldDB" id="A0A3B0PMG3"/>
<evidence type="ECO:0000256" key="5">
    <source>
        <dbReference type="ARBA" id="ARBA00023274"/>
    </source>
</evidence>
<organism evidence="10 11">
    <name type="scientific">Mycoplasmopsis edwardii</name>
    <dbReference type="NCBI Taxonomy" id="53558"/>
    <lineage>
        <taxon>Bacteria</taxon>
        <taxon>Bacillati</taxon>
        <taxon>Mycoplasmatota</taxon>
        <taxon>Mycoplasmoidales</taxon>
        <taxon>Metamycoplasmataceae</taxon>
        <taxon>Mycoplasmopsis</taxon>
    </lineage>
</organism>
<evidence type="ECO:0000313" key="10">
    <source>
        <dbReference type="EMBL" id="SYV96987.1"/>
    </source>
</evidence>
<dbReference type="SUPFAM" id="SSF55653">
    <property type="entry name" value="Ribosomal protein L9 C-domain"/>
    <property type="match status" value="1"/>
</dbReference>
<dbReference type="GO" id="GO:0003735">
    <property type="term" value="F:structural constituent of ribosome"/>
    <property type="evidence" value="ECO:0007669"/>
    <property type="project" value="InterPro"/>
</dbReference>
<name>A0A3B0PMG3_9BACT</name>
<keyword evidence="11" id="KW-1185">Reference proteome</keyword>
<sequence>MKVILIKDSKDGKANTVIEVSGGYGTNFLIKKGLAVPYNEQTLAQLNKRLDNLAADEHEHRTNALRLKEKLEELTLKFNLTSNIDGNGNLNVHGSVSTKDVDKKLKELGFNLQKHALQKIHLVSHGSHEIAVYVYKDIEAKLRIEINITNVKK</sequence>
<keyword evidence="5 7" id="KW-0687">Ribonucleoprotein</keyword>
<feature type="domain" description="Ribosomal protein L9" evidence="9">
    <location>
        <begin position="12"/>
        <end position="39"/>
    </location>
</feature>
<evidence type="ECO:0000256" key="7">
    <source>
        <dbReference type="HAMAP-Rule" id="MF_00503"/>
    </source>
</evidence>
<evidence type="ECO:0000256" key="6">
    <source>
        <dbReference type="ARBA" id="ARBA00035292"/>
    </source>
</evidence>
<dbReference type="Pfam" id="PF03948">
    <property type="entry name" value="Ribosomal_L9_C"/>
    <property type="match status" value="1"/>
</dbReference>
<dbReference type="GO" id="GO:0005840">
    <property type="term" value="C:ribosome"/>
    <property type="evidence" value="ECO:0007669"/>
    <property type="project" value="UniProtKB-KW"/>
</dbReference>
<evidence type="ECO:0000259" key="9">
    <source>
        <dbReference type="PROSITE" id="PS00651"/>
    </source>
</evidence>
<dbReference type="Pfam" id="PF01281">
    <property type="entry name" value="Ribosomal_L9_N"/>
    <property type="match status" value="1"/>
</dbReference>
<comment type="similarity">
    <text evidence="1 7">Belongs to the bacterial ribosomal protein bL9 family.</text>
</comment>
<dbReference type="InterPro" id="IPR009027">
    <property type="entry name" value="Ribosomal_bL9/RNase_H1_N"/>
</dbReference>
<dbReference type="SUPFAM" id="SSF55658">
    <property type="entry name" value="L9 N-domain-like"/>
    <property type="match status" value="1"/>
</dbReference>
<dbReference type="InterPro" id="IPR036935">
    <property type="entry name" value="Ribosomal_bL9_N_sf"/>
</dbReference>
<dbReference type="InterPro" id="IPR020069">
    <property type="entry name" value="Ribosomal_bL9_C"/>
</dbReference>
<gene>
    <name evidence="10" type="primary">MCYN0678</name>
    <name evidence="7" type="synonym">rplI</name>
    <name evidence="10" type="ORF">NCTC10132_00342</name>
</gene>
<dbReference type="Gene3D" id="3.10.430.100">
    <property type="entry name" value="Ribosomal protein L9, C-terminal domain"/>
    <property type="match status" value="1"/>
</dbReference>
<feature type="coiled-coil region" evidence="8">
    <location>
        <begin position="43"/>
        <end position="77"/>
    </location>
</feature>
<dbReference type="NCBIfam" id="TIGR00158">
    <property type="entry name" value="L9"/>
    <property type="match status" value="1"/>
</dbReference>
<dbReference type="RefSeq" id="WP_117275058.1">
    <property type="nucleotide sequence ID" value="NZ_CP114370.1"/>
</dbReference>
<evidence type="ECO:0000256" key="8">
    <source>
        <dbReference type="SAM" id="Coils"/>
    </source>
</evidence>
<dbReference type="PANTHER" id="PTHR21368">
    <property type="entry name" value="50S RIBOSOMAL PROTEIN L9"/>
    <property type="match status" value="1"/>
</dbReference>
<dbReference type="GO" id="GO:1990904">
    <property type="term" value="C:ribonucleoprotein complex"/>
    <property type="evidence" value="ECO:0007669"/>
    <property type="project" value="UniProtKB-KW"/>
</dbReference>
<keyword evidence="4 7" id="KW-0689">Ribosomal protein</keyword>
<dbReference type="HAMAP" id="MF_00503">
    <property type="entry name" value="Ribosomal_bL9"/>
    <property type="match status" value="1"/>
</dbReference>
<dbReference type="KEGG" id="medw:NCTC10132_00342"/>
<dbReference type="Gene3D" id="3.40.5.10">
    <property type="entry name" value="Ribosomal protein L9, N-terminal domain"/>
    <property type="match status" value="1"/>
</dbReference>
<keyword evidence="8" id="KW-0175">Coiled coil</keyword>
<dbReference type="InterPro" id="IPR000244">
    <property type="entry name" value="Ribosomal_bL9"/>
</dbReference>
<dbReference type="OrthoDB" id="9788336at2"/>
<evidence type="ECO:0000256" key="3">
    <source>
        <dbReference type="ARBA" id="ARBA00022884"/>
    </source>
</evidence>
<evidence type="ECO:0000256" key="2">
    <source>
        <dbReference type="ARBA" id="ARBA00022730"/>
    </source>
</evidence>
<comment type="function">
    <text evidence="7">Binds to the 23S rRNA.</text>
</comment>
<accession>A0A3B0PMG3</accession>